<comment type="caution">
    <text evidence="1">The sequence shown here is derived from an EMBL/GenBank/DDBJ whole genome shotgun (WGS) entry which is preliminary data.</text>
</comment>
<dbReference type="EMBL" id="ACLJ02000001">
    <property type="protein sequence ID" value="EFK55153.1"/>
    <property type="molecule type" value="Genomic_DNA"/>
</dbReference>
<dbReference type="InterPro" id="IPR027417">
    <property type="entry name" value="P-loop_NTPase"/>
</dbReference>
<dbReference type="eggNOG" id="COG0455">
    <property type="taxonomic scope" value="Bacteria"/>
</dbReference>
<gene>
    <name evidence="1" type="ORF">HMPREF0291_10411</name>
</gene>
<dbReference type="InterPro" id="IPR022521">
    <property type="entry name" value="Rv3660c"/>
</dbReference>
<dbReference type="RefSeq" id="WP_005287180.1">
    <property type="nucleotide sequence ID" value="NZ_CM000961.1"/>
</dbReference>
<proteinExistence type="predicted"/>
<dbReference type="NCBIfam" id="TIGR03815">
    <property type="entry name" value="CpaE_hom_Actino"/>
    <property type="match status" value="1"/>
</dbReference>
<dbReference type="SUPFAM" id="SSF52540">
    <property type="entry name" value="P-loop containing nucleoside triphosphate hydrolases"/>
    <property type="match status" value="1"/>
</dbReference>
<protein>
    <submittedName>
        <fullName evidence="1">CpaE-like protein</fullName>
    </submittedName>
</protein>
<reference evidence="1" key="1">
    <citation type="submission" date="2010-06" db="EMBL/GenBank/DDBJ databases">
        <authorList>
            <person name="Muzny D."/>
            <person name="Qin X."/>
            <person name="Buhay C."/>
            <person name="Dugan-Rocha S."/>
            <person name="Ding Y."/>
            <person name="Chen G."/>
            <person name="Hawes A."/>
            <person name="Holder M."/>
            <person name="Jhangiani S."/>
            <person name="Johnson A."/>
            <person name="Khan Z."/>
            <person name="Li Z."/>
            <person name="Liu W."/>
            <person name="Liu X."/>
            <person name="Perez L."/>
            <person name="Shen H."/>
            <person name="Wang Q."/>
            <person name="Watt J."/>
            <person name="Xi L."/>
            <person name="Xin Y."/>
            <person name="Zhou J."/>
            <person name="Deng J."/>
            <person name="Jiang H."/>
            <person name="Liu Y."/>
            <person name="Qu J."/>
            <person name="Song X.-Z."/>
            <person name="Zhang L."/>
            <person name="Villasana D."/>
            <person name="Johnson A."/>
            <person name="Liu J."/>
            <person name="Liyanage D."/>
            <person name="Lorensuhewa L."/>
            <person name="Robinson T."/>
            <person name="Song A."/>
            <person name="Song B.-B."/>
            <person name="Dinh H."/>
            <person name="Thornton R."/>
            <person name="Coyle M."/>
            <person name="Francisco L."/>
            <person name="Jackson L."/>
            <person name="Javaid M."/>
            <person name="Korchina V."/>
            <person name="Kovar C."/>
            <person name="Mata R."/>
            <person name="Mathew T."/>
            <person name="Ngo R."/>
            <person name="Nguyen L."/>
            <person name="Nguyen N."/>
            <person name="Okwuonu G."/>
            <person name="Ongeri F."/>
            <person name="Pham C."/>
            <person name="Simmons D."/>
            <person name="Wilczek-Boney K."/>
            <person name="Hale W."/>
            <person name="Jakkamsetti A."/>
            <person name="Pham P."/>
            <person name="Ruth R."/>
            <person name="San Lucas F."/>
            <person name="Warren J."/>
            <person name="Zhang J."/>
            <person name="Zhao Z."/>
            <person name="Zhou C."/>
            <person name="Zhu D."/>
            <person name="Lee S."/>
            <person name="Bess C."/>
            <person name="Blankenburg K."/>
            <person name="Forbes L."/>
            <person name="Fu Q."/>
            <person name="Gubbala S."/>
            <person name="Hirani K."/>
            <person name="Jayaseelan J.C."/>
            <person name="Lara F."/>
            <person name="Munidasa M."/>
            <person name="Palculict T."/>
            <person name="Patil S."/>
            <person name="Pu L.-L."/>
            <person name="Saada N."/>
            <person name="Tang L."/>
            <person name="Weissenberger G."/>
            <person name="Zhu Y."/>
            <person name="Hemphill L."/>
            <person name="Shang Y."/>
            <person name="Youmans B."/>
            <person name="Ayvaz T."/>
            <person name="Ross M."/>
            <person name="Santibanez J."/>
            <person name="Aqrawi P."/>
            <person name="Gross S."/>
            <person name="Joshi V."/>
            <person name="Fowler G."/>
            <person name="Nazareth L."/>
            <person name="Reid J."/>
            <person name="Worley K."/>
            <person name="Petrosino J."/>
            <person name="Highlander S."/>
            <person name="Gibbs R."/>
        </authorList>
    </citation>
    <scope>NUCLEOTIDE SEQUENCE [LARGE SCALE GENOMIC DNA]</scope>
    <source>
        <strain evidence="1">ATCC 33030</strain>
    </source>
</reference>
<evidence type="ECO:0000313" key="1">
    <source>
        <dbReference type="EMBL" id="EFK55153.1"/>
    </source>
</evidence>
<keyword evidence="2" id="KW-1185">Reference proteome</keyword>
<dbReference type="HOGENOM" id="CLU_042654_1_0_11"/>
<dbReference type="STRING" id="585529.HMPREF0291_10411"/>
<evidence type="ECO:0000313" key="2">
    <source>
        <dbReference type="Proteomes" id="UP000004208"/>
    </source>
</evidence>
<organism evidence="1 2">
    <name type="scientific">Corynebacterium genitalium ATCC 33030</name>
    <dbReference type="NCBI Taxonomy" id="585529"/>
    <lineage>
        <taxon>Bacteria</taxon>
        <taxon>Bacillati</taxon>
        <taxon>Actinomycetota</taxon>
        <taxon>Actinomycetes</taxon>
        <taxon>Mycobacteriales</taxon>
        <taxon>Corynebacteriaceae</taxon>
        <taxon>Corynebacterium</taxon>
    </lineage>
</organism>
<dbReference type="Proteomes" id="UP000004208">
    <property type="component" value="Unassembled WGS sequence"/>
</dbReference>
<dbReference type="AlphaFoldDB" id="D7WBC2"/>
<dbReference type="Gene3D" id="3.40.50.300">
    <property type="entry name" value="P-loop containing nucleotide triphosphate hydrolases"/>
    <property type="match status" value="1"/>
</dbReference>
<dbReference type="OrthoDB" id="3252838at2"/>
<name>D7WBC2_9CORY</name>
<sequence length="354" mass="36013">MRSDTAPILIAVGDPIVHPEATHLAAATGRPLIDAHSPADITRHHSRAFAVLIDDENLPALTGLPERHGVFHLRSDTTGGTTDKAPPGAADSFALPAEAADLLGAIGKLALRAATGVASARTATTGTVLTFIGAAGGAGTSTFAAAVARTASTEVQPVIVDAHRYSGGIDLLLGVEDVVGARWGDLDIGQGSVDRSQLRQALPVTKDGIGVLTGARTVVPEAAGISRVAAGDLDRVVTALGTGGLTVVDAPADGLPNRCDHAFILAPAEVRAAAAAALIAAECRGANIPVSIVLRHRGWSGMTAEEMENVTNTEVVAEVKHVPKLVRAVEVGGLPERLPRSLTAAARTILKAAS</sequence>
<accession>D7WBC2</accession>